<dbReference type="Proteomes" id="UP000008810">
    <property type="component" value="Chromosome 3"/>
</dbReference>
<evidence type="ECO:0000256" key="3">
    <source>
        <dbReference type="ARBA" id="ARBA00023163"/>
    </source>
</evidence>
<feature type="domain" description="BHLH" evidence="5">
    <location>
        <begin position="97"/>
        <end position="146"/>
    </location>
</feature>
<reference evidence="6" key="2">
    <citation type="submission" date="2017-06" db="EMBL/GenBank/DDBJ databases">
        <title>WGS assembly of Brachypodium distachyon.</title>
        <authorList>
            <consortium name="The International Brachypodium Initiative"/>
            <person name="Lucas S."/>
            <person name="Harmon-Smith M."/>
            <person name="Lail K."/>
            <person name="Tice H."/>
            <person name="Grimwood J."/>
            <person name="Bruce D."/>
            <person name="Barry K."/>
            <person name="Shu S."/>
            <person name="Lindquist E."/>
            <person name="Wang M."/>
            <person name="Pitluck S."/>
            <person name="Vogel J.P."/>
            <person name="Garvin D.F."/>
            <person name="Mockler T.C."/>
            <person name="Schmutz J."/>
            <person name="Rokhsar D."/>
            <person name="Bevan M.W."/>
        </authorList>
    </citation>
    <scope>NUCLEOTIDE SEQUENCE</scope>
    <source>
        <strain evidence="6">Bd21</strain>
    </source>
</reference>
<evidence type="ECO:0000313" key="8">
    <source>
        <dbReference type="Proteomes" id="UP000008810"/>
    </source>
</evidence>
<evidence type="ECO:0000256" key="1">
    <source>
        <dbReference type="ARBA" id="ARBA00005510"/>
    </source>
</evidence>
<feature type="region of interest" description="Disordered" evidence="4">
    <location>
        <begin position="66"/>
        <end position="96"/>
    </location>
</feature>
<dbReference type="InterPro" id="IPR036638">
    <property type="entry name" value="HLH_DNA-bd_sf"/>
</dbReference>
<dbReference type="PROSITE" id="PS50888">
    <property type="entry name" value="BHLH"/>
    <property type="match status" value="1"/>
</dbReference>
<keyword evidence="8" id="KW-1185">Reference proteome</keyword>
<evidence type="ECO:0000256" key="2">
    <source>
        <dbReference type="ARBA" id="ARBA00023015"/>
    </source>
</evidence>
<dbReference type="OrthoDB" id="690068at2759"/>
<comment type="similarity">
    <text evidence="1">Belongs to the bHLH protein family.</text>
</comment>
<dbReference type="SUPFAM" id="SSF47459">
    <property type="entry name" value="HLH, helix-loop-helix DNA-binding domain"/>
    <property type="match status" value="1"/>
</dbReference>
<dbReference type="Gene3D" id="4.10.280.10">
    <property type="entry name" value="Helix-loop-helix DNA-binding domain"/>
    <property type="match status" value="1"/>
</dbReference>
<name>I1I332_BRADI</name>
<dbReference type="GO" id="GO:0046983">
    <property type="term" value="F:protein dimerization activity"/>
    <property type="evidence" value="ECO:0007669"/>
    <property type="project" value="InterPro"/>
</dbReference>
<accession>I1I332</accession>
<sequence>MQQLAESLAEELIPRDDQPHHKSLMPSLAAGIPFTGGFNNSTESFPTGANSVFSFSDGSSVSSLNFSTPLEPPTTGGSYYCPSPSSEKRLSGRRTSLSIQEHVASERRRREKMHHQFATLASIIPDIAKTDKVSLLGSAIQYVHKLEEKLKALKEHQSTVSTAESAPMFDVHCCIGNTGDGKEDDCEKGENSSVRPKIEVNVRGTTVLLQIACREKKGVLIMVLTELEKHGLSIMNTSVVPFGDDDLSSLNIIITAEIENGSCTTAELLKNLNLAIRNF</sequence>
<keyword evidence="3" id="KW-0804">Transcription</keyword>
<dbReference type="AlphaFoldDB" id="I1I332"/>
<evidence type="ECO:0000313" key="7">
    <source>
        <dbReference type="EnsemblPlants" id="KQJ96186"/>
    </source>
</evidence>
<dbReference type="HOGENOM" id="CLU_046481_2_0_1"/>
<evidence type="ECO:0000313" key="6">
    <source>
        <dbReference type="EMBL" id="KQJ96186.1"/>
    </source>
</evidence>
<dbReference type="InterPro" id="IPR052610">
    <property type="entry name" value="bHLH_transcription_regulator"/>
</dbReference>
<dbReference type="ExpressionAtlas" id="I1I332">
    <property type="expression patterns" value="baseline"/>
</dbReference>
<dbReference type="EMBL" id="CM000882">
    <property type="protein sequence ID" value="KQJ96186.1"/>
    <property type="molecule type" value="Genomic_DNA"/>
</dbReference>
<keyword evidence="2" id="KW-0805">Transcription regulation</keyword>
<gene>
    <name evidence="7" type="primary">LOC100821626</name>
    <name evidence="6" type="ORF">BRADI_3g21460v3</name>
</gene>
<evidence type="ECO:0000259" key="5">
    <source>
        <dbReference type="PROSITE" id="PS50888"/>
    </source>
</evidence>
<feature type="region of interest" description="Disordered" evidence="4">
    <location>
        <begin position="1"/>
        <end position="24"/>
    </location>
</feature>
<organism evidence="7">
    <name type="scientific">Brachypodium distachyon</name>
    <name type="common">Purple false brome</name>
    <name type="synonym">Trachynia distachya</name>
    <dbReference type="NCBI Taxonomy" id="15368"/>
    <lineage>
        <taxon>Eukaryota</taxon>
        <taxon>Viridiplantae</taxon>
        <taxon>Streptophyta</taxon>
        <taxon>Embryophyta</taxon>
        <taxon>Tracheophyta</taxon>
        <taxon>Spermatophyta</taxon>
        <taxon>Magnoliopsida</taxon>
        <taxon>Liliopsida</taxon>
        <taxon>Poales</taxon>
        <taxon>Poaceae</taxon>
        <taxon>BOP clade</taxon>
        <taxon>Pooideae</taxon>
        <taxon>Stipodae</taxon>
        <taxon>Brachypodieae</taxon>
        <taxon>Brachypodium</taxon>
    </lineage>
</organism>
<dbReference type="PANTHER" id="PTHR45959">
    <property type="entry name" value="BHLH TRANSCRIPTION FACTOR"/>
    <property type="match status" value="1"/>
</dbReference>
<dbReference type="EnsemblPlants" id="KQJ96186">
    <property type="protein sequence ID" value="KQJ96186"/>
    <property type="gene ID" value="BRADI_3g21460v3"/>
</dbReference>
<dbReference type="InterPro" id="IPR011598">
    <property type="entry name" value="bHLH_dom"/>
</dbReference>
<protein>
    <recommendedName>
        <fullName evidence="5">BHLH domain-containing protein</fullName>
    </recommendedName>
</protein>
<proteinExistence type="inferred from homology"/>
<dbReference type="Pfam" id="PF00010">
    <property type="entry name" value="HLH"/>
    <property type="match status" value="1"/>
</dbReference>
<dbReference type="SMART" id="SM00353">
    <property type="entry name" value="HLH"/>
    <property type="match status" value="1"/>
</dbReference>
<dbReference type="PANTHER" id="PTHR45959:SF59">
    <property type="entry name" value="BHLH DOMAIN-CONTAINING PROTEIN"/>
    <property type="match status" value="1"/>
</dbReference>
<evidence type="ECO:0000256" key="4">
    <source>
        <dbReference type="SAM" id="MobiDB-lite"/>
    </source>
</evidence>
<dbReference type="Gramene" id="KQJ96186">
    <property type="protein sequence ID" value="KQJ96186"/>
    <property type="gene ID" value="BRADI_3g21460v3"/>
</dbReference>
<reference evidence="6 7" key="1">
    <citation type="journal article" date="2010" name="Nature">
        <title>Genome sequencing and analysis of the model grass Brachypodium distachyon.</title>
        <authorList>
            <consortium name="International Brachypodium Initiative"/>
        </authorList>
    </citation>
    <scope>NUCLEOTIDE SEQUENCE [LARGE SCALE GENOMIC DNA]</scope>
    <source>
        <strain evidence="6">Bd21</strain>
        <strain evidence="7">cv. Bd21</strain>
    </source>
</reference>
<reference evidence="7" key="3">
    <citation type="submission" date="2018-08" db="UniProtKB">
        <authorList>
            <consortium name="EnsemblPlants"/>
        </authorList>
    </citation>
    <scope>IDENTIFICATION</scope>
    <source>
        <strain evidence="7">cv. Bd21</strain>
    </source>
</reference>